<dbReference type="Ensembl" id="ENSAOCT00000032704.2">
    <property type="protein sequence ID" value="ENSAOCP00000017444.2"/>
    <property type="gene ID" value="ENSAOCG00000022514.2"/>
</dbReference>
<dbReference type="GeneTree" id="ENSGT00950000182912"/>
<evidence type="ECO:0000313" key="1">
    <source>
        <dbReference type="Ensembl" id="ENSAOCP00000017444.2"/>
    </source>
</evidence>
<dbReference type="PANTHER" id="PTHR31025:SF27">
    <property type="entry name" value="SI:CH211-193K19.2-RELATED"/>
    <property type="match status" value="1"/>
</dbReference>
<keyword evidence="2" id="KW-1185">Reference proteome</keyword>
<evidence type="ECO:0000313" key="2">
    <source>
        <dbReference type="Proteomes" id="UP001501940"/>
    </source>
</evidence>
<reference evidence="1 2" key="1">
    <citation type="submission" date="2022-01" db="EMBL/GenBank/DDBJ databases">
        <title>A chromosome-scale genome assembly of the false clownfish, Amphiprion ocellaris.</title>
        <authorList>
            <person name="Ryu T."/>
        </authorList>
    </citation>
    <scope>NUCLEOTIDE SEQUENCE [LARGE SCALE GENOMIC DNA]</scope>
</reference>
<sequence>MLTSVEVVSSKDSVYETNERSIEETTVGIYVLKAECNSKLDDIGIVTEGQVVLQELDNFPLAVAMLFGLIYTLNFDYPDLKYKFEVLQKIIMELEGTTLSKKAQVLKNRLYE</sequence>
<dbReference type="AlphaFoldDB" id="A0A3Q1BX02"/>
<dbReference type="Proteomes" id="UP001501940">
    <property type="component" value="Chromosome 11"/>
</dbReference>
<accession>A0A3Q1BX02</accession>
<dbReference type="PANTHER" id="PTHR31025">
    <property type="entry name" value="SI:CH211-196P9.1-RELATED"/>
    <property type="match status" value="1"/>
</dbReference>
<reference evidence="1" key="3">
    <citation type="submission" date="2025-09" db="UniProtKB">
        <authorList>
            <consortium name="Ensembl"/>
        </authorList>
    </citation>
    <scope>IDENTIFICATION</scope>
</reference>
<organism evidence="1 2">
    <name type="scientific">Amphiprion ocellaris</name>
    <name type="common">Clown anemonefish</name>
    <dbReference type="NCBI Taxonomy" id="80972"/>
    <lineage>
        <taxon>Eukaryota</taxon>
        <taxon>Metazoa</taxon>
        <taxon>Chordata</taxon>
        <taxon>Craniata</taxon>
        <taxon>Vertebrata</taxon>
        <taxon>Euteleostomi</taxon>
        <taxon>Actinopterygii</taxon>
        <taxon>Neopterygii</taxon>
        <taxon>Teleostei</taxon>
        <taxon>Neoteleostei</taxon>
        <taxon>Acanthomorphata</taxon>
        <taxon>Ovalentaria</taxon>
        <taxon>Pomacentridae</taxon>
        <taxon>Amphiprion</taxon>
    </lineage>
</organism>
<name>A0A3Q1BX02_AMPOC</name>
<reference evidence="1" key="2">
    <citation type="submission" date="2025-08" db="UniProtKB">
        <authorList>
            <consortium name="Ensembl"/>
        </authorList>
    </citation>
    <scope>IDENTIFICATION</scope>
</reference>
<protein>
    <submittedName>
        <fullName evidence="1">Uncharacterized protein</fullName>
    </submittedName>
</protein>
<dbReference type="OMA" id="GVCVVRH"/>
<proteinExistence type="predicted"/>